<name>F4KT55_HALH1</name>
<dbReference type="Proteomes" id="UP000008461">
    <property type="component" value="Chromosome"/>
</dbReference>
<accession>F4KT55</accession>
<gene>
    <name evidence="1" type="ordered locus">Halhy_2244</name>
</gene>
<evidence type="ECO:0000313" key="2">
    <source>
        <dbReference type="Proteomes" id="UP000008461"/>
    </source>
</evidence>
<reference key="2">
    <citation type="submission" date="2011-04" db="EMBL/GenBank/DDBJ databases">
        <title>Complete sequence of chromosome of Haliscomenobacter hydrossis DSM 1100.</title>
        <authorList>
            <consortium name="US DOE Joint Genome Institute (JGI-PGF)"/>
            <person name="Lucas S."/>
            <person name="Han J."/>
            <person name="Lapidus A."/>
            <person name="Bruce D."/>
            <person name="Goodwin L."/>
            <person name="Pitluck S."/>
            <person name="Peters L."/>
            <person name="Kyrpides N."/>
            <person name="Mavromatis K."/>
            <person name="Ivanova N."/>
            <person name="Ovchinnikova G."/>
            <person name="Pagani I."/>
            <person name="Daligault H."/>
            <person name="Detter J.C."/>
            <person name="Han C."/>
            <person name="Land M."/>
            <person name="Hauser L."/>
            <person name="Markowitz V."/>
            <person name="Cheng J.-F."/>
            <person name="Hugenholtz P."/>
            <person name="Woyke T."/>
            <person name="Wu D."/>
            <person name="Verbarg S."/>
            <person name="Frueling A."/>
            <person name="Brambilla E."/>
            <person name="Klenk H.-P."/>
            <person name="Eisen J.A."/>
        </authorList>
    </citation>
    <scope>NUCLEOTIDE SEQUENCE</scope>
    <source>
        <strain>DSM 1100</strain>
    </source>
</reference>
<dbReference type="Gene3D" id="3.30.2020.10">
    <property type="entry name" value="NE0471-like N-terminal domain"/>
    <property type="match status" value="1"/>
</dbReference>
<dbReference type="InterPro" id="IPR036782">
    <property type="entry name" value="NE0471-like_N"/>
</dbReference>
<dbReference type="InterPro" id="IPR018841">
    <property type="entry name" value="DUF2442"/>
</dbReference>
<sequence>MENYPRIKYLEPLPGYRLFIIFDNGDIKVYSLAERLQTPAFRALQDESLFITAHIANGGYGVIWNDDIDLSEYELWQKGVEVSNVNELVAKVA</sequence>
<dbReference type="RefSeq" id="WP_013764677.1">
    <property type="nucleotide sequence ID" value="NC_015510.1"/>
</dbReference>
<proteinExistence type="predicted"/>
<dbReference type="KEGG" id="hhy:Halhy_2244"/>
<dbReference type="AlphaFoldDB" id="F4KT55"/>
<keyword evidence="2" id="KW-1185">Reference proteome</keyword>
<dbReference type="SUPFAM" id="SSF143880">
    <property type="entry name" value="NE0471 N-terminal domain-like"/>
    <property type="match status" value="1"/>
</dbReference>
<evidence type="ECO:0008006" key="3">
    <source>
        <dbReference type="Google" id="ProtNLM"/>
    </source>
</evidence>
<dbReference type="STRING" id="760192.Halhy_2244"/>
<evidence type="ECO:0000313" key="1">
    <source>
        <dbReference type="EMBL" id="AEE50125.1"/>
    </source>
</evidence>
<dbReference type="Pfam" id="PF10387">
    <property type="entry name" value="DUF2442"/>
    <property type="match status" value="1"/>
</dbReference>
<reference evidence="1 2" key="1">
    <citation type="journal article" date="2011" name="Stand. Genomic Sci.">
        <title>Complete genome sequence of Haliscomenobacter hydrossis type strain (O).</title>
        <authorList>
            <consortium name="US DOE Joint Genome Institute (JGI-PGF)"/>
            <person name="Daligault H."/>
            <person name="Lapidus A."/>
            <person name="Zeytun A."/>
            <person name="Nolan M."/>
            <person name="Lucas S."/>
            <person name="Del Rio T.G."/>
            <person name="Tice H."/>
            <person name="Cheng J.F."/>
            <person name="Tapia R."/>
            <person name="Han C."/>
            <person name="Goodwin L."/>
            <person name="Pitluck S."/>
            <person name="Liolios K."/>
            <person name="Pagani I."/>
            <person name="Ivanova N."/>
            <person name="Huntemann M."/>
            <person name="Mavromatis K."/>
            <person name="Mikhailova N."/>
            <person name="Pati A."/>
            <person name="Chen A."/>
            <person name="Palaniappan K."/>
            <person name="Land M."/>
            <person name="Hauser L."/>
            <person name="Brambilla E.M."/>
            <person name="Rohde M."/>
            <person name="Verbarg S."/>
            <person name="Goker M."/>
            <person name="Bristow J."/>
            <person name="Eisen J.A."/>
            <person name="Markowitz V."/>
            <person name="Hugenholtz P."/>
            <person name="Kyrpides N.C."/>
            <person name="Klenk H.P."/>
            <person name="Woyke T."/>
        </authorList>
    </citation>
    <scope>NUCLEOTIDE SEQUENCE [LARGE SCALE GENOMIC DNA]</scope>
    <source>
        <strain evidence="2">ATCC 27775 / DSM 1100 / LMG 10767 / O</strain>
    </source>
</reference>
<dbReference type="eggNOG" id="ENOG50331XR">
    <property type="taxonomic scope" value="Bacteria"/>
</dbReference>
<dbReference type="OrthoDB" id="964743at2"/>
<organism evidence="1 2">
    <name type="scientific">Haliscomenobacter hydrossis (strain ATCC 27775 / DSM 1100 / LMG 10767 / O)</name>
    <dbReference type="NCBI Taxonomy" id="760192"/>
    <lineage>
        <taxon>Bacteria</taxon>
        <taxon>Pseudomonadati</taxon>
        <taxon>Bacteroidota</taxon>
        <taxon>Saprospiria</taxon>
        <taxon>Saprospirales</taxon>
        <taxon>Haliscomenobacteraceae</taxon>
        <taxon>Haliscomenobacter</taxon>
    </lineage>
</organism>
<protein>
    <recommendedName>
        <fullName evidence="3">DUF2442 domain-containing protein</fullName>
    </recommendedName>
</protein>
<dbReference type="EMBL" id="CP002691">
    <property type="protein sequence ID" value="AEE50125.1"/>
    <property type="molecule type" value="Genomic_DNA"/>
</dbReference>
<dbReference type="HOGENOM" id="CLU_153045_2_0_10"/>